<protein>
    <recommendedName>
        <fullName evidence="3">Carboxysome shell carbonic anhydrase</fullName>
    </recommendedName>
</protein>
<dbReference type="AlphaFoldDB" id="A0A368U717"/>
<evidence type="ECO:0000313" key="2">
    <source>
        <dbReference type="Proteomes" id="UP000252405"/>
    </source>
</evidence>
<dbReference type="EMBL" id="QPII01000002">
    <property type="protein sequence ID" value="RCV90853.1"/>
    <property type="molecule type" value="Genomic_DNA"/>
</dbReference>
<comment type="caution">
    <text evidence="1">The sequence shown here is derived from an EMBL/GenBank/DDBJ whole genome shotgun (WGS) entry which is preliminary data.</text>
</comment>
<organism evidence="1 2">
    <name type="scientific">Billgrantia montanilacus</name>
    <dbReference type="NCBI Taxonomy" id="2282305"/>
    <lineage>
        <taxon>Bacteria</taxon>
        <taxon>Pseudomonadati</taxon>
        <taxon>Pseudomonadota</taxon>
        <taxon>Gammaproteobacteria</taxon>
        <taxon>Oceanospirillales</taxon>
        <taxon>Halomonadaceae</taxon>
        <taxon>Billgrantia</taxon>
    </lineage>
</organism>
<dbReference type="RefSeq" id="WP_114477491.1">
    <property type="nucleotide sequence ID" value="NZ_QPII01000002.1"/>
</dbReference>
<dbReference type="OrthoDB" id="9776946at2"/>
<gene>
    <name evidence="1" type="ORF">DU505_02810</name>
</gene>
<name>A0A368U717_9GAMM</name>
<accession>A0A368U717</accession>
<evidence type="ECO:0008006" key="3">
    <source>
        <dbReference type="Google" id="ProtNLM"/>
    </source>
</evidence>
<evidence type="ECO:0000313" key="1">
    <source>
        <dbReference type="EMBL" id="RCV90853.1"/>
    </source>
</evidence>
<sequence length="353" mass="39602">MRIHDRPIQERIEALLSLSREHADTFGSPSAWLARERYLAAHPTRIMVMKCMDGRIHIPHATRTPLGIITPFRNLGGIFHLGWPYLGEMLTDTVYEATRGGHGVLMIITYHFSRGEKNRGCAGFDCDAEAALSHAREIRAQAEQLFGHDHRHVYPLVCGFETDGDALIVHGEGDTRLDMSELGLADASDLERRVTALCPDMPSDIRRDLLPLLEGNLQHVDSLRGVARELDIEHREWVICVGRGFDFLHLPNTALIVGPYSPDLSQPIGTAAGIIDANMKSSRIPDDGFLLLASTPYQEVGVDRARAVMKSHFLTEFATRVIHREHPKLAKRMLRRTAVVHWPSRRLELLSDA</sequence>
<proteinExistence type="predicted"/>
<dbReference type="Proteomes" id="UP000252405">
    <property type="component" value="Unassembled WGS sequence"/>
</dbReference>
<reference evidence="1 2" key="1">
    <citation type="submission" date="2018-07" db="EMBL/GenBank/DDBJ databases">
        <title>Halomonas montanilacus sp. nov., isolated from Lake Pengyan on Tibetan Plateau.</title>
        <authorList>
            <person name="Lu H."/>
            <person name="Xing P."/>
            <person name="Wu Q."/>
        </authorList>
    </citation>
    <scope>NUCLEOTIDE SEQUENCE [LARGE SCALE GENOMIC DNA]</scope>
    <source>
        <strain evidence="1 2">PYC7W</strain>
    </source>
</reference>
<keyword evidence="2" id="KW-1185">Reference proteome</keyword>